<gene>
    <name evidence="2" type="ORF">SAMN05421676_11073</name>
</gene>
<dbReference type="Pfam" id="PF17313">
    <property type="entry name" value="DUF5359"/>
    <property type="match status" value="1"/>
</dbReference>
<keyword evidence="3" id="KW-1185">Reference proteome</keyword>
<dbReference type="STRING" id="237682.SAMN05421676_11073"/>
<evidence type="ECO:0000256" key="1">
    <source>
        <dbReference type="SAM" id="Phobius"/>
    </source>
</evidence>
<feature type="transmembrane region" description="Helical" evidence="1">
    <location>
        <begin position="7"/>
        <end position="27"/>
    </location>
</feature>
<name>A0A1I0I1Z8_9BACI</name>
<accession>A0A1I0I1Z8</accession>
<keyword evidence="1" id="KW-0472">Membrane</keyword>
<dbReference type="AlphaFoldDB" id="A0A1I0I1Z8"/>
<dbReference type="Proteomes" id="UP000199095">
    <property type="component" value="Unassembled WGS sequence"/>
</dbReference>
<protein>
    <submittedName>
        <fullName evidence="2">Uncharacterized protein</fullName>
    </submittedName>
</protein>
<dbReference type="InterPro" id="IPR035281">
    <property type="entry name" value="DUF5359"/>
</dbReference>
<evidence type="ECO:0000313" key="2">
    <source>
        <dbReference type="EMBL" id="SET89719.1"/>
    </source>
</evidence>
<dbReference type="EMBL" id="FOHJ01000010">
    <property type="protein sequence ID" value="SET89719.1"/>
    <property type="molecule type" value="Genomic_DNA"/>
</dbReference>
<organism evidence="2 3">
    <name type="scientific">Salinibacillus kushneri</name>
    <dbReference type="NCBI Taxonomy" id="237682"/>
    <lineage>
        <taxon>Bacteria</taxon>
        <taxon>Bacillati</taxon>
        <taxon>Bacillota</taxon>
        <taxon>Bacilli</taxon>
        <taxon>Bacillales</taxon>
        <taxon>Bacillaceae</taxon>
        <taxon>Salinibacillus</taxon>
    </lineage>
</organism>
<evidence type="ECO:0000313" key="3">
    <source>
        <dbReference type="Proteomes" id="UP000199095"/>
    </source>
</evidence>
<proteinExistence type="predicted"/>
<keyword evidence="1" id="KW-0812">Transmembrane</keyword>
<sequence>MARIERLIKASLIILFLLLILSQWVVIQTDLNTYLNPVYEYIGVQKLSPTIS</sequence>
<reference evidence="3" key="1">
    <citation type="submission" date="2016-10" db="EMBL/GenBank/DDBJ databases">
        <authorList>
            <person name="Varghese N."/>
            <person name="Submissions S."/>
        </authorList>
    </citation>
    <scope>NUCLEOTIDE SEQUENCE [LARGE SCALE GENOMIC DNA]</scope>
    <source>
        <strain evidence="3">CGMCC 1.3566</strain>
    </source>
</reference>
<dbReference type="RefSeq" id="WP_177167319.1">
    <property type="nucleotide sequence ID" value="NZ_FOHJ01000010.1"/>
</dbReference>
<keyword evidence="1" id="KW-1133">Transmembrane helix</keyword>